<comment type="similarity">
    <text evidence="1">Belongs to the aldehyde dehydrogenase family.</text>
</comment>
<dbReference type="FunFam" id="3.40.605.10:FF:000005">
    <property type="entry name" value="Succinate-semialdehyde dehydrogenase I"/>
    <property type="match status" value="1"/>
</dbReference>
<evidence type="ECO:0000256" key="1">
    <source>
        <dbReference type="ARBA" id="ARBA00009986"/>
    </source>
</evidence>
<feature type="non-terminal residue" evidence="4">
    <location>
        <position position="273"/>
    </location>
</feature>
<evidence type="ECO:0000256" key="2">
    <source>
        <dbReference type="ARBA" id="ARBA00023002"/>
    </source>
</evidence>
<evidence type="ECO:0000313" key="4">
    <source>
        <dbReference type="EMBL" id="SVC13544.1"/>
    </source>
</evidence>
<keyword evidence="2" id="KW-0560">Oxidoreductase</keyword>
<dbReference type="EMBL" id="UINC01075401">
    <property type="protein sequence ID" value="SVC13544.1"/>
    <property type="molecule type" value="Genomic_DNA"/>
</dbReference>
<dbReference type="Pfam" id="PF00171">
    <property type="entry name" value="Aldedh"/>
    <property type="match status" value="1"/>
</dbReference>
<reference evidence="4" key="1">
    <citation type="submission" date="2018-05" db="EMBL/GenBank/DDBJ databases">
        <authorList>
            <person name="Lanie J.A."/>
            <person name="Ng W.-L."/>
            <person name="Kazmierczak K.M."/>
            <person name="Andrzejewski T.M."/>
            <person name="Davidsen T.M."/>
            <person name="Wayne K.J."/>
            <person name="Tettelin H."/>
            <person name="Glass J.I."/>
            <person name="Rusch D."/>
            <person name="Podicherti R."/>
            <person name="Tsui H.-C.T."/>
            <person name="Winkler M.E."/>
        </authorList>
    </citation>
    <scope>NUCLEOTIDE SEQUENCE</scope>
</reference>
<evidence type="ECO:0000259" key="3">
    <source>
        <dbReference type="Pfam" id="PF00171"/>
    </source>
</evidence>
<dbReference type="InterPro" id="IPR050740">
    <property type="entry name" value="Aldehyde_DH_Superfamily"/>
</dbReference>
<gene>
    <name evidence="4" type="ORF">METZ01_LOCUS266398</name>
</gene>
<dbReference type="Gene3D" id="3.40.605.10">
    <property type="entry name" value="Aldehyde Dehydrogenase, Chain A, domain 1"/>
    <property type="match status" value="1"/>
</dbReference>
<dbReference type="GO" id="GO:0005829">
    <property type="term" value="C:cytosol"/>
    <property type="evidence" value="ECO:0007669"/>
    <property type="project" value="TreeGrafter"/>
</dbReference>
<dbReference type="PANTHER" id="PTHR43353:SF5">
    <property type="entry name" value="SUCCINATE-SEMIALDEHYDE DEHYDROGENASE, MITOCHONDRIAL"/>
    <property type="match status" value="1"/>
</dbReference>
<feature type="domain" description="Aldehyde dehydrogenase" evidence="3">
    <location>
        <begin position="21"/>
        <end position="272"/>
    </location>
</feature>
<dbReference type="GO" id="GO:0009450">
    <property type="term" value="P:gamma-aminobutyric acid catabolic process"/>
    <property type="evidence" value="ECO:0007669"/>
    <property type="project" value="TreeGrafter"/>
</dbReference>
<dbReference type="AlphaFoldDB" id="A0A382JM86"/>
<proteinExistence type="inferred from homology"/>
<dbReference type="InterPro" id="IPR016162">
    <property type="entry name" value="Ald_DH_N"/>
</dbReference>
<dbReference type="InterPro" id="IPR016161">
    <property type="entry name" value="Ald_DH/histidinol_DH"/>
</dbReference>
<organism evidence="4">
    <name type="scientific">marine metagenome</name>
    <dbReference type="NCBI Taxonomy" id="408172"/>
    <lineage>
        <taxon>unclassified sequences</taxon>
        <taxon>metagenomes</taxon>
        <taxon>ecological metagenomes</taxon>
    </lineage>
</organism>
<dbReference type="PANTHER" id="PTHR43353">
    <property type="entry name" value="SUCCINATE-SEMIALDEHYDE DEHYDROGENASE, MITOCHONDRIAL"/>
    <property type="match status" value="1"/>
</dbReference>
<name>A0A382JM86_9ZZZZ</name>
<dbReference type="GO" id="GO:0004777">
    <property type="term" value="F:succinate-semialdehyde dehydrogenase (NAD+) activity"/>
    <property type="evidence" value="ECO:0007669"/>
    <property type="project" value="TreeGrafter"/>
</dbReference>
<protein>
    <recommendedName>
        <fullName evidence="3">Aldehyde dehydrogenase domain-containing protein</fullName>
    </recommendedName>
</protein>
<accession>A0A382JM86</accession>
<sequence>MKFEIENQKLFIEKAYIDGQWVNADDGSTIDVINPVNQEIIGHVPNCGAQETNVAIKAAAVAQKEWRQRPAKEKASVLRSFYDLICSNQDDLAKILTYEQGKPLAEAAGEIAYSASFIEWFAEEAKRIYGDVIPGHLHDRRTVIIKQPVGVVASITPWNFPSAMLARKVGPALATGCSLVCKPAKQTPFSALALAYLAEQAGLPAGLLNVLTGNAKTIGKAMTDSSLVRKLTFTGSTEVGKMLLRECANTVKRVSMELGGHAPFIVFEDADIK</sequence>
<dbReference type="InterPro" id="IPR015590">
    <property type="entry name" value="Aldehyde_DH_dom"/>
</dbReference>
<dbReference type="SUPFAM" id="SSF53720">
    <property type="entry name" value="ALDH-like"/>
    <property type="match status" value="1"/>
</dbReference>